<dbReference type="SMART" id="SM00054">
    <property type="entry name" value="EFh"/>
    <property type="match status" value="6"/>
</dbReference>
<evidence type="ECO:0000259" key="2">
    <source>
        <dbReference type="PROSITE" id="PS50222"/>
    </source>
</evidence>
<dbReference type="InterPro" id="IPR002048">
    <property type="entry name" value="EF_hand_dom"/>
</dbReference>
<protein>
    <recommendedName>
        <fullName evidence="2">EF-hand domain-containing protein</fullName>
    </recommendedName>
</protein>
<dbReference type="Pfam" id="PF13833">
    <property type="entry name" value="EF-hand_8"/>
    <property type="match status" value="1"/>
</dbReference>
<dbReference type="AlphaFoldDB" id="A0A7S2PNN9"/>
<dbReference type="CDD" id="cd00051">
    <property type="entry name" value="EFh"/>
    <property type="match status" value="1"/>
</dbReference>
<feature type="domain" description="EF-hand" evidence="2">
    <location>
        <begin position="55"/>
        <end position="90"/>
    </location>
</feature>
<sequence length="475" mass="53226">MPAHPPPARQGTYSTASGLKEHIVHALELAKSDLEAKHQKANFVRIIMRFPQIRSVFDRLKAIHAKCDDNGDGKISAEEVTAAMAELMNDGRAKGRESIKLDFVKRSLSISEVDEAEETKGEGLDVKQFIVMCAIGFILAEENKELSTFGGMLASGDDAYRRAMTDVVTAYLSFDREGKGYFTAEEFQGFMSASKRADAARNVFSDERFAELDVSGDGKVDFEEFVYAFSKWVSDEDEEEDDEDPYLSRKANPLTPRVLLALQLSKTKLEKNEKGVNFTRIIMRFPKIHKVFDRLRSIHAKYDTDNSGNIELSELYDAMNEIMTADDETTVMDKSQIESIFMLSDLDHHGAQEGLDVKEFIVFCAVGFILAEAGGKSAKLITGEVSENDKEYRDAMMDIVGAYLTFDKEGKGYFTSDEMHNAVQSVGKKDAGNLLTPERWRELDIDHSGVVDFEEFVHAFSLWVTAGDDEDSDEE</sequence>
<gene>
    <name evidence="3" type="ORF">SMAR0320_LOCUS12718</name>
</gene>
<reference evidence="3" key="1">
    <citation type="submission" date="2021-01" db="EMBL/GenBank/DDBJ databases">
        <authorList>
            <person name="Corre E."/>
            <person name="Pelletier E."/>
            <person name="Niang G."/>
            <person name="Scheremetjew M."/>
            <person name="Finn R."/>
            <person name="Kale V."/>
            <person name="Holt S."/>
            <person name="Cochrane G."/>
            <person name="Meng A."/>
            <person name="Brown T."/>
            <person name="Cohen L."/>
        </authorList>
    </citation>
    <scope>NUCLEOTIDE SEQUENCE</scope>
    <source>
        <strain evidence="3">SM1012Den-03</strain>
    </source>
</reference>
<dbReference type="InterPro" id="IPR018247">
    <property type="entry name" value="EF_Hand_1_Ca_BS"/>
</dbReference>
<name>A0A7S2PNN9_9STRA</name>
<feature type="domain" description="EF-hand" evidence="2">
    <location>
        <begin position="290"/>
        <end position="325"/>
    </location>
</feature>
<dbReference type="SUPFAM" id="SSF47473">
    <property type="entry name" value="EF-hand"/>
    <property type="match status" value="3"/>
</dbReference>
<dbReference type="GO" id="GO:0005509">
    <property type="term" value="F:calcium ion binding"/>
    <property type="evidence" value="ECO:0007669"/>
    <property type="project" value="InterPro"/>
</dbReference>
<dbReference type="Gene3D" id="1.10.238.10">
    <property type="entry name" value="EF-hand"/>
    <property type="match status" value="4"/>
</dbReference>
<dbReference type="InterPro" id="IPR052591">
    <property type="entry name" value="CML21-like"/>
</dbReference>
<feature type="domain" description="EF-hand" evidence="2">
    <location>
        <begin position="162"/>
        <end position="197"/>
    </location>
</feature>
<organism evidence="3">
    <name type="scientific">Skeletonema marinoi</name>
    <dbReference type="NCBI Taxonomy" id="267567"/>
    <lineage>
        <taxon>Eukaryota</taxon>
        <taxon>Sar</taxon>
        <taxon>Stramenopiles</taxon>
        <taxon>Ochrophyta</taxon>
        <taxon>Bacillariophyta</taxon>
        <taxon>Coscinodiscophyceae</taxon>
        <taxon>Thalassiosirophycidae</taxon>
        <taxon>Thalassiosirales</taxon>
        <taxon>Skeletonemataceae</taxon>
        <taxon>Skeletonema</taxon>
        <taxon>Skeletonema marinoi-dohrnii complex</taxon>
    </lineage>
</organism>
<dbReference type="PROSITE" id="PS50222">
    <property type="entry name" value="EF_HAND_2"/>
    <property type="match status" value="6"/>
</dbReference>
<dbReference type="PANTHER" id="PTHR23064">
    <property type="entry name" value="TROPONIN"/>
    <property type="match status" value="1"/>
</dbReference>
<accession>A0A7S2PNN9</accession>
<evidence type="ECO:0000313" key="3">
    <source>
        <dbReference type="EMBL" id="CAD9607933.1"/>
    </source>
</evidence>
<dbReference type="EMBL" id="HBGZ01017705">
    <property type="protein sequence ID" value="CAD9607933.1"/>
    <property type="molecule type" value="Transcribed_RNA"/>
</dbReference>
<keyword evidence="1" id="KW-0106">Calcium</keyword>
<dbReference type="PROSITE" id="PS00018">
    <property type="entry name" value="EF_HAND_1"/>
    <property type="match status" value="4"/>
</dbReference>
<feature type="domain" description="EF-hand" evidence="2">
    <location>
        <begin position="200"/>
        <end position="235"/>
    </location>
</feature>
<feature type="domain" description="EF-hand" evidence="2">
    <location>
        <begin position="394"/>
        <end position="429"/>
    </location>
</feature>
<evidence type="ECO:0000256" key="1">
    <source>
        <dbReference type="ARBA" id="ARBA00022837"/>
    </source>
</evidence>
<dbReference type="InterPro" id="IPR011992">
    <property type="entry name" value="EF-hand-dom_pair"/>
</dbReference>
<dbReference type="Pfam" id="PF13202">
    <property type="entry name" value="EF-hand_5"/>
    <property type="match status" value="2"/>
</dbReference>
<feature type="domain" description="EF-hand" evidence="2">
    <location>
        <begin position="438"/>
        <end position="466"/>
    </location>
</feature>
<proteinExistence type="predicted"/>